<evidence type="ECO:0000256" key="1">
    <source>
        <dbReference type="ARBA" id="ARBA00022801"/>
    </source>
</evidence>
<dbReference type="InterPro" id="IPR000757">
    <property type="entry name" value="Beta-glucanase-like"/>
</dbReference>
<accession>A0A1X2I251</accession>
<keyword evidence="1" id="KW-0378">Hydrolase</keyword>
<feature type="active site" description="Nucleophile" evidence="3">
    <location>
        <position position="160"/>
    </location>
</feature>
<dbReference type="PRINTS" id="PR00737">
    <property type="entry name" value="GLHYDRLASE16"/>
</dbReference>
<feature type="domain" description="GH16" evidence="5">
    <location>
        <begin position="39"/>
        <end position="269"/>
    </location>
</feature>
<dbReference type="GO" id="GO:0004553">
    <property type="term" value="F:hydrolase activity, hydrolyzing O-glycosyl compounds"/>
    <property type="evidence" value="ECO:0007669"/>
    <property type="project" value="InterPro"/>
</dbReference>
<feature type="active site" description="Proton donor" evidence="3">
    <location>
        <position position="164"/>
    </location>
</feature>
<dbReference type="Gene3D" id="2.60.120.200">
    <property type="match status" value="1"/>
</dbReference>
<keyword evidence="2" id="KW-0326">Glycosidase</keyword>
<gene>
    <name evidence="6" type="ORF">BCR42DRAFT_425886</name>
</gene>
<evidence type="ECO:0000313" key="7">
    <source>
        <dbReference type="Proteomes" id="UP000193560"/>
    </source>
</evidence>
<dbReference type="PANTHER" id="PTHR38121">
    <property type="entry name" value="GH16 DOMAIN-CONTAINING PROTEIN"/>
    <property type="match status" value="1"/>
</dbReference>
<proteinExistence type="predicted"/>
<dbReference type="Proteomes" id="UP000193560">
    <property type="component" value="Unassembled WGS sequence"/>
</dbReference>
<dbReference type="Pfam" id="PF00722">
    <property type="entry name" value="Glyco_hydro_16"/>
    <property type="match status" value="1"/>
</dbReference>
<sequence length="343" mass="38245">MLGFGLVTTLFVGCALFAPVGKAQLSSTSSAITCDCGFRDENNNVWTNVWFSDYQQSEGNVYHDATAMDLKRDKNYLVMDYTMKRDNYNYTRIFSKNNVNLSPQSAQLIVRSNSDGDMTSASFGTERNDFLYGTFRASIKMPSVPGTVAAFYYYESDTAEIDMETLGRYTDPRQSFFAIHPQIYNDDGTASNLTHVKHPLDFDPTTEFNEYRFDWVPDSVGFYLNGQLASTLDTNIPSTPGRVILNHWTDSNPKFSGVAPMDQDILMEVANMTFFFNSTQDATGPPCQSNRNACDVKDITSRRLLPFDKSPPASSSSSSIVAYTSLSSIPFILTILPILLSSL</sequence>
<reference evidence="6 7" key="1">
    <citation type="submission" date="2016-07" db="EMBL/GenBank/DDBJ databases">
        <title>Pervasive Adenine N6-methylation of Active Genes in Fungi.</title>
        <authorList>
            <consortium name="DOE Joint Genome Institute"/>
            <person name="Mondo S.J."/>
            <person name="Dannebaum R.O."/>
            <person name="Kuo R.C."/>
            <person name="Labutti K."/>
            <person name="Haridas S."/>
            <person name="Kuo A."/>
            <person name="Salamov A."/>
            <person name="Ahrendt S.R."/>
            <person name="Lipzen A."/>
            <person name="Sullivan W."/>
            <person name="Andreopoulos W.B."/>
            <person name="Clum A."/>
            <person name="Lindquist E."/>
            <person name="Daum C."/>
            <person name="Ramamoorthy G.K."/>
            <person name="Gryganskyi A."/>
            <person name="Culley D."/>
            <person name="Magnuson J.K."/>
            <person name="James T.Y."/>
            <person name="O'Malley M.A."/>
            <person name="Stajich J.E."/>
            <person name="Spatafora J.W."/>
            <person name="Visel A."/>
            <person name="Grigoriev I.V."/>
        </authorList>
    </citation>
    <scope>NUCLEOTIDE SEQUENCE [LARGE SCALE GENOMIC DNA]</scope>
    <source>
        <strain evidence="6 7">NRRL 1336</strain>
    </source>
</reference>
<feature type="chain" id="PRO_5012755700" evidence="4">
    <location>
        <begin position="24"/>
        <end position="343"/>
    </location>
</feature>
<evidence type="ECO:0000256" key="3">
    <source>
        <dbReference type="PIRSR" id="PIRSR608264-1"/>
    </source>
</evidence>
<comment type="caution">
    <text evidence="6">The sequence shown here is derived from an EMBL/GenBank/DDBJ whole genome shotgun (WGS) entry which is preliminary data.</text>
</comment>
<keyword evidence="6" id="KW-0430">Lectin</keyword>
<keyword evidence="7" id="KW-1185">Reference proteome</keyword>
<organism evidence="6 7">
    <name type="scientific">Absidia repens</name>
    <dbReference type="NCBI Taxonomy" id="90262"/>
    <lineage>
        <taxon>Eukaryota</taxon>
        <taxon>Fungi</taxon>
        <taxon>Fungi incertae sedis</taxon>
        <taxon>Mucoromycota</taxon>
        <taxon>Mucoromycotina</taxon>
        <taxon>Mucoromycetes</taxon>
        <taxon>Mucorales</taxon>
        <taxon>Cunninghamellaceae</taxon>
        <taxon>Absidia</taxon>
    </lineage>
</organism>
<evidence type="ECO:0000256" key="4">
    <source>
        <dbReference type="SAM" id="SignalP"/>
    </source>
</evidence>
<dbReference type="PROSITE" id="PS51762">
    <property type="entry name" value="GH16_2"/>
    <property type="match status" value="1"/>
</dbReference>
<evidence type="ECO:0000313" key="6">
    <source>
        <dbReference type="EMBL" id="ORZ07623.1"/>
    </source>
</evidence>
<evidence type="ECO:0000256" key="2">
    <source>
        <dbReference type="ARBA" id="ARBA00023295"/>
    </source>
</evidence>
<dbReference type="InterPro" id="IPR008264">
    <property type="entry name" value="Beta_glucanase"/>
</dbReference>
<dbReference type="GO" id="GO:0030246">
    <property type="term" value="F:carbohydrate binding"/>
    <property type="evidence" value="ECO:0007669"/>
    <property type="project" value="UniProtKB-KW"/>
</dbReference>
<protein>
    <submittedName>
        <fullName evidence="6">Concanavalin A-like lectin/glucanase domain-containing protein</fullName>
    </submittedName>
</protein>
<keyword evidence="4" id="KW-0732">Signal</keyword>
<dbReference type="GO" id="GO:0005975">
    <property type="term" value="P:carbohydrate metabolic process"/>
    <property type="evidence" value="ECO:0007669"/>
    <property type="project" value="InterPro"/>
</dbReference>
<dbReference type="PANTHER" id="PTHR38121:SF2">
    <property type="entry name" value="ACYLTRANSFERASE 3 DOMAIN-CONTAINING PROTEIN"/>
    <property type="match status" value="1"/>
</dbReference>
<name>A0A1X2I251_9FUNG</name>
<dbReference type="STRING" id="90262.A0A1X2I251"/>
<dbReference type="InterPro" id="IPR013320">
    <property type="entry name" value="ConA-like_dom_sf"/>
</dbReference>
<dbReference type="OrthoDB" id="25131at2759"/>
<dbReference type="EMBL" id="MCGE01000034">
    <property type="protein sequence ID" value="ORZ07623.1"/>
    <property type="molecule type" value="Genomic_DNA"/>
</dbReference>
<evidence type="ECO:0000259" key="5">
    <source>
        <dbReference type="PROSITE" id="PS51762"/>
    </source>
</evidence>
<dbReference type="AlphaFoldDB" id="A0A1X2I251"/>
<dbReference type="SUPFAM" id="SSF49899">
    <property type="entry name" value="Concanavalin A-like lectins/glucanases"/>
    <property type="match status" value="1"/>
</dbReference>
<feature type="signal peptide" evidence="4">
    <location>
        <begin position="1"/>
        <end position="23"/>
    </location>
</feature>
<dbReference type="CDD" id="cd00413">
    <property type="entry name" value="Glyco_hydrolase_16"/>
    <property type="match status" value="1"/>
</dbReference>